<evidence type="ECO:0000313" key="1">
    <source>
        <dbReference type="EMBL" id="WZL61387.1"/>
    </source>
</evidence>
<dbReference type="EMBL" id="PP415837">
    <property type="protein sequence ID" value="WZL61387.1"/>
    <property type="molecule type" value="Genomic_RNA"/>
</dbReference>
<reference evidence="1" key="1">
    <citation type="submission" date="2024-02" db="EMBL/GenBank/DDBJ databases">
        <authorList>
            <person name="Martyn C."/>
            <person name="Kistler A.L."/>
        </authorList>
    </citation>
    <scope>NUCLEOTIDE SEQUENCE</scope>
    <source>
        <strain evidence="1">CA014</strain>
    </source>
</reference>
<organism evidence="1">
    <name type="scientific">Calla Lily Valley virus</name>
    <dbReference type="NCBI Taxonomy" id="3139873"/>
    <lineage>
        <taxon>Viruses</taxon>
        <taxon>Riboviria</taxon>
    </lineage>
</organism>
<sequence>MNYEVSHRIRDGTWNVFRRGLDPWCIHQRPRFRTICLDMASLDIESLIQGVLSRSVRWGEPVVMAIGTHGNATSIFAHGRAYPRAGIESGIETLAHRFNLTVQVLWQCCQGTVSSHVELVEAREENAPSSEWLEINPGLRGRERIGEWLSRGLGRFRHDLRHFGENVWSGSDSKMRVYHWMFAPVGFMLRRHNGERDLEMDAANFLYFVLGVNIFLRPKVKVLRKLFKYVQRRWNCGHGALKISY</sequence>
<protein>
    <submittedName>
        <fullName evidence="1">Uncharacterized protein</fullName>
    </submittedName>
</protein>
<name>A0AAN0N8N0_9VIRU</name>
<accession>A0AAN0N8N0</accession>
<proteinExistence type="predicted"/>